<keyword evidence="12" id="KW-1185">Reference proteome</keyword>
<dbReference type="Pfam" id="PF00001">
    <property type="entry name" value="7tm_1"/>
    <property type="match status" value="1"/>
</dbReference>
<evidence type="ECO:0000256" key="2">
    <source>
        <dbReference type="ARBA" id="ARBA00010663"/>
    </source>
</evidence>
<dbReference type="GO" id="GO:0005886">
    <property type="term" value="C:plasma membrane"/>
    <property type="evidence" value="ECO:0007669"/>
    <property type="project" value="TreeGrafter"/>
</dbReference>
<gene>
    <name evidence="11" type="ORF">B4U79_05322</name>
</gene>
<evidence type="ECO:0000256" key="1">
    <source>
        <dbReference type="ARBA" id="ARBA00004141"/>
    </source>
</evidence>
<dbReference type="EMBL" id="NCKU01001372">
    <property type="protein sequence ID" value="RWS12273.1"/>
    <property type="molecule type" value="Genomic_DNA"/>
</dbReference>
<dbReference type="InterPro" id="IPR000276">
    <property type="entry name" value="GPCR_Rhodpsn"/>
</dbReference>
<dbReference type="OrthoDB" id="6408895at2759"/>
<dbReference type="Proteomes" id="UP000285301">
    <property type="component" value="Unassembled WGS sequence"/>
</dbReference>
<evidence type="ECO:0000256" key="3">
    <source>
        <dbReference type="ARBA" id="ARBA00022692"/>
    </source>
</evidence>
<dbReference type="Gene3D" id="1.20.1070.10">
    <property type="entry name" value="Rhodopsin 7-helix transmembrane proteins"/>
    <property type="match status" value="1"/>
</dbReference>
<evidence type="ECO:0000256" key="6">
    <source>
        <dbReference type="ARBA" id="ARBA00023136"/>
    </source>
</evidence>
<feature type="transmembrane region" description="Helical" evidence="9">
    <location>
        <begin position="84"/>
        <end position="109"/>
    </location>
</feature>
<comment type="similarity">
    <text evidence="2">Belongs to the G-protein coupled receptor 1 family.</text>
</comment>
<comment type="subcellular location">
    <subcellularLocation>
        <location evidence="1">Membrane</location>
        <topology evidence="1">Multi-pass membrane protein</topology>
    </subcellularLocation>
</comment>
<dbReference type="InterPro" id="IPR017452">
    <property type="entry name" value="GPCR_Rhodpsn_7TM"/>
</dbReference>
<protein>
    <recommendedName>
        <fullName evidence="10">G-protein coupled receptors family 1 profile domain-containing protein</fullName>
    </recommendedName>
</protein>
<dbReference type="AlphaFoldDB" id="A0A3S4R6Q9"/>
<evidence type="ECO:0000256" key="4">
    <source>
        <dbReference type="ARBA" id="ARBA00022989"/>
    </source>
</evidence>
<feature type="domain" description="G-protein coupled receptors family 1 profile" evidence="10">
    <location>
        <begin position="63"/>
        <end position="119"/>
    </location>
</feature>
<dbReference type="PRINTS" id="PR00237">
    <property type="entry name" value="GPCRRHODOPSN"/>
</dbReference>
<keyword evidence="6 9" id="KW-0472">Membrane</keyword>
<dbReference type="SUPFAM" id="SSF81321">
    <property type="entry name" value="Family A G protein-coupled receptor-like"/>
    <property type="match status" value="1"/>
</dbReference>
<keyword evidence="7" id="KW-0675">Receptor</keyword>
<evidence type="ECO:0000256" key="7">
    <source>
        <dbReference type="ARBA" id="ARBA00023170"/>
    </source>
</evidence>
<dbReference type="PANTHER" id="PTHR45695:SF30">
    <property type="entry name" value="GASTRIN_CHOLECYSTOKININ TYPE B RECEPTOR"/>
    <property type="match status" value="1"/>
</dbReference>
<reference evidence="11 12" key="1">
    <citation type="journal article" date="2018" name="Gigascience">
        <title>Genomes of trombidid mites reveal novel predicted allergens and laterally-transferred genes associated with secondary metabolism.</title>
        <authorList>
            <person name="Dong X."/>
            <person name="Chaisiri K."/>
            <person name="Xia D."/>
            <person name="Armstrong S.D."/>
            <person name="Fang Y."/>
            <person name="Donnelly M.J."/>
            <person name="Kadowaki T."/>
            <person name="McGarry J.W."/>
            <person name="Darby A.C."/>
            <person name="Makepeace B.L."/>
        </authorList>
    </citation>
    <scope>NUCLEOTIDE SEQUENCE [LARGE SCALE GENOMIC DNA]</scope>
    <source>
        <strain evidence="11">UoL-WK</strain>
    </source>
</reference>
<accession>A0A3S4R6Q9</accession>
<keyword evidence="3 9" id="KW-0812">Transmembrane</keyword>
<comment type="caution">
    <text evidence="11">The sequence shown here is derived from an EMBL/GenBank/DDBJ whole genome shotgun (WGS) entry which is preliminary data.</text>
</comment>
<dbReference type="GO" id="GO:0004930">
    <property type="term" value="F:G protein-coupled receptor activity"/>
    <property type="evidence" value="ECO:0007669"/>
    <property type="project" value="UniProtKB-KW"/>
</dbReference>
<evidence type="ECO:0000256" key="9">
    <source>
        <dbReference type="SAM" id="Phobius"/>
    </source>
</evidence>
<evidence type="ECO:0000259" key="10">
    <source>
        <dbReference type="PROSITE" id="PS50262"/>
    </source>
</evidence>
<keyword evidence="5" id="KW-0297">G-protein coupled receptor</keyword>
<name>A0A3S4R6Q9_9ACAR</name>
<evidence type="ECO:0000313" key="12">
    <source>
        <dbReference type="Proteomes" id="UP000285301"/>
    </source>
</evidence>
<keyword evidence="8" id="KW-0807">Transducer</keyword>
<proteinExistence type="inferred from homology"/>
<dbReference type="PROSITE" id="PS50262">
    <property type="entry name" value="G_PROTEIN_RECEP_F1_2"/>
    <property type="match status" value="1"/>
</dbReference>
<dbReference type="PANTHER" id="PTHR45695">
    <property type="entry name" value="LEUCOKININ RECEPTOR-RELATED"/>
    <property type="match status" value="1"/>
</dbReference>
<keyword evidence="4 9" id="KW-1133">Transmembrane helix</keyword>
<dbReference type="CDD" id="cd00637">
    <property type="entry name" value="7tm_classA_rhodopsin-like"/>
    <property type="match status" value="1"/>
</dbReference>
<feature type="transmembrane region" description="Helical" evidence="9">
    <location>
        <begin position="48"/>
        <end position="72"/>
    </location>
</feature>
<evidence type="ECO:0000256" key="8">
    <source>
        <dbReference type="ARBA" id="ARBA00023224"/>
    </source>
</evidence>
<organism evidence="11 12">
    <name type="scientific">Dinothrombium tinctorium</name>
    <dbReference type="NCBI Taxonomy" id="1965070"/>
    <lineage>
        <taxon>Eukaryota</taxon>
        <taxon>Metazoa</taxon>
        <taxon>Ecdysozoa</taxon>
        <taxon>Arthropoda</taxon>
        <taxon>Chelicerata</taxon>
        <taxon>Arachnida</taxon>
        <taxon>Acari</taxon>
        <taxon>Acariformes</taxon>
        <taxon>Trombidiformes</taxon>
        <taxon>Prostigmata</taxon>
        <taxon>Anystina</taxon>
        <taxon>Parasitengona</taxon>
        <taxon>Trombidioidea</taxon>
        <taxon>Trombidiidae</taxon>
        <taxon>Dinothrombium</taxon>
    </lineage>
</organism>
<dbReference type="STRING" id="1965070.A0A3S4R6Q9"/>
<evidence type="ECO:0000313" key="11">
    <source>
        <dbReference type="EMBL" id="RWS12273.1"/>
    </source>
</evidence>
<sequence length="356" mass="40955">MCIDKVEFIEINWVFNEFYKNDSMYTRVLNMRTSNEERFNFILLLSKYCGYAILLFTIAGILENLLVLTVLISNRNGATPTSCFIISLALSDIFIVIFCGPLSTINLILGDWMFEEWFGVTKRFEDDSPYLDFGHNRLVPIIILLKSEDDPKRMSAMLRQGVKCYHCHWSTKTCPPNEKCSEPDICTERNFNRHEVPTLECLNGCETKSLIDPTGQIVQWLRQCNNRSVPGTTSESNNCISQNYFGFREDICHCYGNLCQGVKCYNCYWSTKTCPLIGRCLQPDICTVKNFRRYDVPTLECPNGCETRTIIDPTGQIVEWEQDPNQTFASHKTILEFGKMFAIVLEISAIIPQNFL</sequence>
<evidence type="ECO:0000256" key="5">
    <source>
        <dbReference type="ARBA" id="ARBA00023040"/>
    </source>
</evidence>